<feature type="transmembrane region" description="Helical" evidence="1">
    <location>
        <begin position="6"/>
        <end position="28"/>
    </location>
</feature>
<keyword evidence="1" id="KW-0472">Membrane</keyword>
<sequence length="70" mass="7558">MILLFIMGYELITSALLLTIYIGVEKALGQDASGREASDWVFLISATLAAYFVSLSLTFSLASYVAQAFA</sequence>
<organism evidence="2 3">
    <name type="scientific">Paracoccus haematequi</name>
    <dbReference type="NCBI Taxonomy" id="2491866"/>
    <lineage>
        <taxon>Bacteria</taxon>
        <taxon>Pseudomonadati</taxon>
        <taxon>Pseudomonadota</taxon>
        <taxon>Alphaproteobacteria</taxon>
        <taxon>Rhodobacterales</taxon>
        <taxon>Paracoccaceae</taxon>
        <taxon>Paracoccus</taxon>
    </lineage>
</organism>
<gene>
    <name evidence="2" type="ORF">PARHAE_03271</name>
</gene>
<evidence type="ECO:0000256" key="1">
    <source>
        <dbReference type="SAM" id="Phobius"/>
    </source>
</evidence>
<keyword evidence="3" id="KW-1185">Reference proteome</keyword>
<dbReference type="Proteomes" id="UP000270743">
    <property type="component" value="Unassembled WGS sequence"/>
</dbReference>
<evidence type="ECO:0000313" key="3">
    <source>
        <dbReference type="Proteomes" id="UP000270743"/>
    </source>
</evidence>
<dbReference type="EMBL" id="UZWE01000050">
    <property type="protein sequence ID" value="VDS10060.1"/>
    <property type="molecule type" value="Genomic_DNA"/>
</dbReference>
<accession>A0A447IRE7</accession>
<name>A0A447IRE7_9RHOB</name>
<evidence type="ECO:0000313" key="2">
    <source>
        <dbReference type="EMBL" id="VDS10060.1"/>
    </source>
</evidence>
<dbReference type="AlphaFoldDB" id="A0A447IRE7"/>
<keyword evidence="1" id="KW-1133">Transmembrane helix</keyword>
<reference evidence="2 3" key="1">
    <citation type="submission" date="2018-12" db="EMBL/GenBank/DDBJ databases">
        <authorList>
            <person name="Criscuolo A."/>
        </authorList>
    </citation>
    <scope>NUCLEOTIDE SEQUENCE [LARGE SCALE GENOMIC DNA]</scope>
    <source>
        <strain evidence="2">ACIP1116241</strain>
    </source>
</reference>
<feature type="transmembrane region" description="Helical" evidence="1">
    <location>
        <begin position="40"/>
        <end position="66"/>
    </location>
</feature>
<keyword evidence="1" id="KW-0812">Transmembrane</keyword>
<protein>
    <submittedName>
        <fullName evidence="2">Uncharacterized protein</fullName>
    </submittedName>
</protein>
<proteinExistence type="predicted"/>